<accession>A0A8U0A110</accession>
<dbReference type="GeneID" id="71928651"/>
<keyword evidence="2" id="KW-1185">Reference proteome</keyword>
<name>A0A8U0A110_9EURY</name>
<dbReference type="EMBL" id="CP096019">
    <property type="protein sequence ID" value="UPM42546.1"/>
    <property type="molecule type" value="Genomic_DNA"/>
</dbReference>
<dbReference type="RefSeq" id="WP_247993217.1">
    <property type="nucleotide sequence ID" value="NZ_CP096019.1"/>
</dbReference>
<organism evidence="1 2">
    <name type="scientific">Halocatena salina</name>
    <dbReference type="NCBI Taxonomy" id="2934340"/>
    <lineage>
        <taxon>Archaea</taxon>
        <taxon>Methanobacteriati</taxon>
        <taxon>Methanobacteriota</taxon>
        <taxon>Stenosarchaea group</taxon>
        <taxon>Halobacteria</taxon>
        <taxon>Halobacteriales</taxon>
        <taxon>Natronomonadaceae</taxon>
        <taxon>Halocatena</taxon>
    </lineage>
</organism>
<dbReference type="AlphaFoldDB" id="A0A8U0A110"/>
<dbReference type="KEGG" id="haad:MW046_11350"/>
<gene>
    <name evidence="1" type="ORF">MW046_11350</name>
</gene>
<reference evidence="1" key="1">
    <citation type="submission" date="2022-04" db="EMBL/GenBank/DDBJ databases">
        <title>Halocatena sp. nov., isolated from a salt lake.</title>
        <authorList>
            <person name="Cui H.-L."/>
        </authorList>
    </citation>
    <scope>NUCLEOTIDE SEQUENCE</scope>
    <source>
        <strain evidence="1">AD-1</strain>
    </source>
</reference>
<evidence type="ECO:0000313" key="1">
    <source>
        <dbReference type="EMBL" id="UPM42546.1"/>
    </source>
</evidence>
<dbReference type="Proteomes" id="UP000831768">
    <property type="component" value="Chromosome"/>
</dbReference>
<protein>
    <submittedName>
        <fullName evidence="1">Uncharacterized protein</fullName>
    </submittedName>
</protein>
<sequence>MTLPLFRFWNRQGESVNSPTIENRKVIAKAELYQVIDVADGTWCRPCRSAGSAHATQIE</sequence>
<proteinExistence type="predicted"/>
<evidence type="ECO:0000313" key="2">
    <source>
        <dbReference type="Proteomes" id="UP000831768"/>
    </source>
</evidence>